<reference evidence="1 2" key="1">
    <citation type="submission" date="2019-12" db="EMBL/GenBank/DDBJ databases">
        <title>Genomic-based taxomic classification of the family Erythrobacteraceae.</title>
        <authorList>
            <person name="Xu L."/>
        </authorList>
    </citation>
    <scope>NUCLEOTIDE SEQUENCE [LARGE SCALE GENOMIC DNA]</scope>
    <source>
        <strain evidence="1 2">MCCC 1A09962</strain>
    </source>
</reference>
<organism evidence="1 2">
    <name type="scientific">Parapontixanthobacter aurantiacus</name>
    <dbReference type="NCBI Taxonomy" id="1463599"/>
    <lineage>
        <taxon>Bacteria</taxon>
        <taxon>Pseudomonadati</taxon>
        <taxon>Pseudomonadota</taxon>
        <taxon>Alphaproteobacteria</taxon>
        <taxon>Sphingomonadales</taxon>
        <taxon>Erythrobacteraceae</taxon>
        <taxon>Parapontixanthobacter</taxon>
    </lineage>
</organism>
<dbReference type="EMBL" id="WTYW01000001">
    <property type="protein sequence ID" value="MXO84743.1"/>
    <property type="molecule type" value="Genomic_DNA"/>
</dbReference>
<comment type="caution">
    <text evidence="1">The sequence shown here is derived from an EMBL/GenBank/DDBJ whole genome shotgun (WGS) entry which is preliminary data.</text>
</comment>
<evidence type="ECO:0000313" key="1">
    <source>
        <dbReference type="EMBL" id="MXO84743.1"/>
    </source>
</evidence>
<evidence type="ECO:0000313" key="2">
    <source>
        <dbReference type="Proteomes" id="UP000433104"/>
    </source>
</evidence>
<name>A0A844ZC79_9SPHN</name>
<keyword evidence="2" id="KW-1185">Reference proteome</keyword>
<sequence>MTFQFETQFFQAPRCIAARTVALYADDVAYRKKLAEDCRGADLTVIESASLTRLVRSAALVATKRFAELVYLRIDDVDDCAYRAIEIIDSAPGLRDECVFVATHPRHTPEVLRSFSRRRPQVHPIPSRWQRLILLGQIRSRAFNGETTDA</sequence>
<proteinExistence type="predicted"/>
<dbReference type="AlphaFoldDB" id="A0A844ZC79"/>
<dbReference type="RefSeq" id="WP_160681269.1">
    <property type="nucleotide sequence ID" value="NZ_WTYW01000001.1"/>
</dbReference>
<protein>
    <submittedName>
        <fullName evidence="1">Uncharacterized protein</fullName>
    </submittedName>
</protein>
<dbReference type="Proteomes" id="UP000433104">
    <property type="component" value="Unassembled WGS sequence"/>
</dbReference>
<accession>A0A844ZC79</accession>
<gene>
    <name evidence="1" type="ORF">GRI38_01670</name>
</gene>